<feature type="domain" description="Flagellin N-terminal" evidence="5">
    <location>
        <begin position="16"/>
        <end position="127"/>
    </location>
</feature>
<evidence type="ECO:0000256" key="4">
    <source>
        <dbReference type="RuleBase" id="RU362073"/>
    </source>
</evidence>
<evidence type="ECO:0000256" key="1">
    <source>
        <dbReference type="ARBA" id="ARBA00005709"/>
    </source>
</evidence>
<keyword evidence="7" id="KW-0282">Flagellum</keyword>
<evidence type="ECO:0000313" key="7">
    <source>
        <dbReference type="EMBL" id="AIG00181.1"/>
    </source>
</evidence>
<dbReference type="InterPro" id="IPR001492">
    <property type="entry name" value="Flagellin"/>
</dbReference>
<dbReference type="GO" id="GO:0009288">
    <property type="term" value="C:bacterial-type flagellum"/>
    <property type="evidence" value="ECO:0007669"/>
    <property type="project" value="UniProtKB-SubCell"/>
</dbReference>
<keyword evidence="7" id="KW-0966">Cell projection</keyword>
<dbReference type="PANTHER" id="PTHR42792">
    <property type="entry name" value="FLAGELLIN"/>
    <property type="match status" value="1"/>
</dbReference>
<organism evidence="7 8">
    <name type="scientific">Alteromonas australica</name>
    <dbReference type="NCBI Taxonomy" id="589873"/>
    <lineage>
        <taxon>Bacteria</taxon>
        <taxon>Pseudomonadati</taxon>
        <taxon>Pseudomonadota</taxon>
        <taxon>Gammaproteobacteria</taxon>
        <taxon>Alteromonadales</taxon>
        <taxon>Alteromonadaceae</taxon>
        <taxon>Alteromonas/Salinimonas group</taxon>
        <taxon>Alteromonas</taxon>
    </lineage>
</organism>
<dbReference type="SUPFAM" id="SSF64518">
    <property type="entry name" value="Phase 1 flagellin"/>
    <property type="match status" value="1"/>
</dbReference>
<keyword evidence="3 4" id="KW-0975">Bacterial flagellum</keyword>
<name>A0A075P5H3_9ALTE</name>
<evidence type="ECO:0000256" key="3">
    <source>
        <dbReference type="ARBA" id="ARBA00023143"/>
    </source>
</evidence>
<dbReference type="Pfam" id="PF00700">
    <property type="entry name" value="Flagellin_C"/>
    <property type="match status" value="1"/>
</dbReference>
<dbReference type="InterPro" id="IPR001029">
    <property type="entry name" value="Flagellin_N"/>
</dbReference>
<dbReference type="eggNOG" id="COG1344">
    <property type="taxonomic scope" value="Bacteria"/>
</dbReference>
<dbReference type="GO" id="GO:0005198">
    <property type="term" value="F:structural molecule activity"/>
    <property type="evidence" value="ECO:0007669"/>
    <property type="project" value="UniProtKB-UniRule"/>
</dbReference>
<dbReference type="PRINTS" id="PR00207">
    <property type="entry name" value="FLAGELLIN"/>
</dbReference>
<dbReference type="Gene3D" id="1.20.1330.10">
    <property type="entry name" value="f41 fragment of flagellin, N-terminal domain"/>
    <property type="match status" value="1"/>
</dbReference>
<dbReference type="AlphaFoldDB" id="A0A075P5H3"/>
<keyword evidence="8" id="KW-1185">Reference proteome</keyword>
<dbReference type="PANTHER" id="PTHR42792:SF2">
    <property type="entry name" value="FLAGELLIN"/>
    <property type="match status" value="1"/>
</dbReference>
<protein>
    <recommendedName>
        <fullName evidence="4">Flagellin</fullName>
    </recommendedName>
</protein>
<dbReference type="GO" id="GO:0005576">
    <property type="term" value="C:extracellular region"/>
    <property type="evidence" value="ECO:0007669"/>
    <property type="project" value="UniProtKB-SubCell"/>
</dbReference>
<sequence>MFSLSNLNTAAIANTFKNSQLNASLEKLSSGSRINRAADDSAGLQIATRLASSRSAHSQINRNLNDGISYAQTADTGLQESAALLQRMRVLAVQAQNGINSDSDRAALNKEFNQLKNAVNAIAFNTEVFNRLPLVDDNDLLSSYVSSLDDVFTAGQTTSMESGLRSIAYIPAGSKGISISLDSFGADDDIQVFKTNGEHVIGTPLSDGAWGVNDINNANDIEDSFFLETNGYQPNATYDDSNLSTSGVSTHNGATFTFSGDGHPGTYLESLTIDETSEPLIISVVGNGYFNITVGWDSIGTQGSNPFSLGGVNITDSNQLGVGTEYISLDKTPATMTTLGIETTSLETQTSAEDALARIDSALEEIGESRAYYGAKINQMYSAYKQNAIMNENVSAASSRITDTDYAQETARLTQSQIVEQASVSLLAQSKQNDGQVLELLNASAQ</sequence>
<comment type="function">
    <text evidence="4">Flagellin is the subunit protein which polymerizes to form the filaments of bacterial flagella.</text>
</comment>
<evidence type="ECO:0000256" key="2">
    <source>
        <dbReference type="ARBA" id="ARBA00022525"/>
    </source>
</evidence>
<evidence type="ECO:0000259" key="6">
    <source>
        <dbReference type="Pfam" id="PF00700"/>
    </source>
</evidence>
<dbReference type="EMBL" id="CP008849">
    <property type="protein sequence ID" value="AIG00181.1"/>
    <property type="molecule type" value="Genomic_DNA"/>
</dbReference>
<feature type="domain" description="Flagellin C-terminal" evidence="6">
    <location>
        <begin position="357"/>
        <end position="441"/>
    </location>
</feature>
<keyword evidence="2 4" id="KW-0964">Secreted</keyword>
<evidence type="ECO:0000313" key="8">
    <source>
        <dbReference type="Proteomes" id="UP000056090"/>
    </source>
</evidence>
<proteinExistence type="inferred from homology"/>
<dbReference type="Gene3D" id="6.10.10.10">
    <property type="entry name" value="Flagellar export chaperone, C-terminal domain"/>
    <property type="match status" value="1"/>
</dbReference>
<dbReference type="Proteomes" id="UP000056090">
    <property type="component" value="Chromosome"/>
</dbReference>
<accession>A0A075P5H3</accession>
<dbReference type="Pfam" id="PF00669">
    <property type="entry name" value="Flagellin_N"/>
    <property type="match status" value="1"/>
</dbReference>
<evidence type="ECO:0000259" key="5">
    <source>
        <dbReference type="Pfam" id="PF00669"/>
    </source>
</evidence>
<dbReference type="InterPro" id="IPR046358">
    <property type="entry name" value="Flagellin_C"/>
</dbReference>
<dbReference type="RefSeq" id="WP_044058202.1">
    <property type="nucleotide sequence ID" value="NZ_CBCSKJ010000007.1"/>
</dbReference>
<gene>
    <name evidence="7" type="ORF">EP13_16660</name>
</gene>
<comment type="subcellular location">
    <subcellularLocation>
        <location evidence="4">Secreted</location>
    </subcellularLocation>
    <subcellularLocation>
        <location evidence="4">Bacterial flagellum</location>
    </subcellularLocation>
</comment>
<reference evidence="7 8" key="1">
    <citation type="submission" date="2014-06" db="EMBL/GenBank/DDBJ databases">
        <title>Genomes of Alteromonas australica, a world apart.</title>
        <authorList>
            <person name="Gonzaga A."/>
            <person name="Lopez-Perez M."/>
            <person name="Rodriguez-Valera F."/>
        </authorList>
    </citation>
    <scope>NUCLEOTIDE SEQUENCE [LARGE SCALE GENOMIC DNA]</scope>
    <source>
        <strain evidence="7 8">H 17</strain>
    </source>
</reference>
<dbReference type="KEGG" id="aal:EP13_16660"/>
<keyword evidence="7" id="KW-0969">Cilium</keyword>
<dbReference type="Gene3D" id="3.30.70.2120">
    <property type="match status" value="1"/>
</dbReference>
<dbReference type="GeneID" id="78256516"/>
<dbReference type="InterPro" id="IPR042187">
    <property type="entry name" value="Flagellin_C_sub2"/>
</dbReference>
<comment type="similarity">
    <text evidence="1 4">Belongs to the bacterial flagellin family.</text>
</comment>